<evidence type="ECO:0000313" key="2">
    <source>
        <dbReference type="Proteomes" id="UP000668572"/>
    </source>
</evidence>
<accession>A0A8I1XGT0</accession>
<evidence type="ECO:0000313" key="1">
    <source>
        <dbReference type="EMBL" id="MBO9758611.1"/>
    </source>
</evidence>
<dbReference type="RefSeq" id="WP_160163732.1">
    <property type="nucleotide sequence ID" value="NZ_CP083575.1"/>
</dbReference>
<sequence>MRCIPFGQCNLASTAAVREIEAELCLHALRASACTKAAPAIPIALLAR</sequence>
<comment type="caution">
    <text evidence="1">The sequence shown here is derived from an EMBL/GenBank/DDBJ whole genome shotgun (WGS) entry which is preliminary data.</text>
</comment>
<gene>
    <name evidence="1" type="ORF">J7405_03390</name>
</gene>
<dbReference type="Proteomes" id="UP000668572">
    <property type="component" value="Unassembled WGS sequence"/>
</dbReference>
<protein>
    <submittedName>
        <fullName evidence="1">Uncharacterized protein</fullName>
    </submittedName>
</protein>
<dbReference type="EMBL" id="JAGHXW010000007">
    <property type="protein sequence ID" value="MBO9758611.1"/>
    <property type="molecule type" value="Genomic_DNA"/>
</dbReference>
<dbReference type="AlphaFoldDB" id="A0A8I1XGT0"/>
<organism evidence="1 2">
    <name type="scientific">Xanthomonas manihotis</name>
    <dbReference type="NCBI Taxonomy" id="43353"/>
    <lineage>
        <taxon>Bacteria</taxon>
        <taxon>Pseudomonadati</taxon>
        <taxon>Pseudomonadota</taxon>
        <taxon>Gammaproteobacteria</taxon>
        <taxon>Lysobacterales</taxon>
        <taxon>Lysobacteraceae</taxon>
        <taxon>Xanthomonas</taxon>
    </lineage>
</organism>
<proteinExistence type="predicted"/>
<name>A0A8I1XGT0_XANMN</name>
<reference evidence="1" key="1">
    <citation type="submission" date="2021-03" db="EMBL/GenBank/DDBJ databases">
        <title>Molecular characterization of Xanthomonas species pathogenic on Araceae and the development of a triplex TaqMan assay for detection of X. phaseoli pv. dieffenbachiae.</title>
        <authorList>
            <person name="Van Der Wolf J."/>
            <person name="Krijger M."/>
            <person name="Mendes O."/>
            <person name="Brankovics B."/>
            <person name="Bonants P."/>
            <person name="Meekes E."/>
        </authorList>
    </citation>
    <scope>NUCLEOTIDE SEQUENCE</scope>
    <source>
        <strain evidence="1">NBC1264</strain>
    </source>
</reference>